<organism evidence="2 3">
    <name type="scientific">Richelia sinica FACHB-800</name>
    <dbReference type="NCBI Taxonomy" id="1357546"/>
    <lineage>
        <taxon>Bacteria</taxon>
        <taxon>Bacillati</taxon>
        <taxon>Cyanobacteriota</taxon>
        <taxon>Cyanophyceae</taxon>
        <taxon>Nostocales</taxon>
        <taxon>Nostocaceae</taxon>
        <taxon>Richelia</taxon>
    </lineage>
</organism>
<dbReference type="Gene3D" id="3.20.20.150">
    <property type="entry name" value="Divalent-metal-dependent TIM barrel enzymes"/>
    <property type="match status" value="1"/>
</dbReference>
<dbReference type="InterPro" id="IPR050312">
    <property type="entry name" value="IolE/XylAMocC-like"/>
</dbReference>
<dbReference type="RefSeq" id="WP_190602439.1">
    <property type="nucleotide sequence ID" value="NZ_CP021056.1"/>
</dbReference>
<dbReference type="InterPro" id="IPR030823">
    <property type="entry name" value="IolE/MocC"/>
</dbReference>
<dbReference type="PANTHER" id="PTHR12110:SF41">
    <property type="entry name" value="INOSOSE DEHYDRATASE"/>
    <property type="match status" value="1"/>
</dbReference>
<accession>A0A975TA98</accession>
<dbReference type="EMBL" id="CP021056">
    <property type="protein sequence ID" value="QXE25027.1"/>
    <property type="molecule type" value="Genomic_DNA"/>
</dbReference>
<dbReference type="Pfam" id="PF01261">
    <property type="entry name" value="AP_endonuc_2"/>
    <property type="match status" value="1"/>
</dbReference>
<dbReference type="SUPFAM" id="SSF51658">
    <property type="entry name" value="Xylose isomerase-like"/>
    <property type="match status" value="1"/>
</dbReference>
<keyword evidence="3" id="KW-1185">Reference proteome</keyword>
<dbReference type="Proteomes" id="UP000683511">
    <property type="component" value="Chromosome"/>
</dbReference>
<dbReference type="InterPro" id="IPR013022">
    <property type="entry name" value="Xyl_isomerase-like_TIM-brl"/>
</dbReference>
<reference evidence="2" key="1">
    <citation type="submission" date="2017-04" db="EMBL/GenBank/DDBJ databases">
        <title>Genome deletions in a multicellular cyanobacterial endosymbiont for morphological adaptation in marine diatoms.</title>
        <authorList>
            <person name="Wang Y."/>
            <person name="Gao H."/>
            <person name="Li R."/>
            <person name="Xu X."/>
        </authorList>
    </citation>
    <scope>NUCLEOTIDE SEQUENCE</scope>
    <source>
        <strain evidence="2">FACHB 800</strain>
    </source>
</reference>
<dbReference type="AlphaFoldDB" id="A0A975TA98"/>
<protein>
    <recommendedName>
        <fullName evidence="1">Xylose isomerase-like TIM barrel domain-containing protein</fullName>
    </recommendedName>
</protein>
<evidence type="ECO:0000259" key="1">
    <source>
        <dbReference type="Pfam" id="PF01261"/>
    </source>
</evidence>
<dbReference type="InterPro" id="IPR036237">
    <property type="entry name" value="Xyl_isomerase-like_sf"/>
</dbReference>
<evidence type="ECO:0000313" key="3">
    <source>
        <dbReference type="Proteomes" id="UP000683511"/>
    </source>
</evidence>
<feature type="domain" description="Xylose isomerase-like TIM barrel" evidence="1">
    <location>
        <begin position="112"/>
        <end position="356"/>
    </location>
</feature>
<dbReference type="NCBIfam" id="TIGR04379">
    <property type="entry name" value="myo_inos_iolE"/>
    <property type="match status" value="1"/>
</dbReference>
<sequence length="371" mass="41507">MLVNNEQKIEKSVIFQKMKFLSRLSALLFILVLLGINSFALPASAATSKNNSVLVSLVPPTSKPAILDPTFDPTKVDLGITPTGWSNSDDQTIDLNPPIPYQQILSETALSGFTGSQMSPKYPQDLEVLKKELKQRQVKISEPWVGTLFTEGKKEETLKEFKKQIAFMKEMKGKKIVVAELGYAVHQKKCVDPLVNRPHFTDEQWSDLITGLNQLGAIAQENRMQLVYHPHIGTGVEDLADIDRLMSGTNPETVKLLLDTGHLYYAGVDPLTVTKKYANRIKHVHLKNIRQSELDESKKTGRSFLDSIRAGIFTVPGDSAGAIDFQPILQELAKANYQGWLMVEAEQDPNKAEPLKYALMARKYLRNQIGF</sequence>
<dbReference type="KEGG" id="rsin:B6N60_03737"/>
<proteinExistence type="predicted"/>
<dbReference type="PANTHER" id="PTHR12110">
    <property type="entry name" value="HYDROXYPYRUVATE ISOMERASE"/>
    <property type="match status" value="1"/>
</dbReference>
<name>A0A975TA98_9NOST</name>
<gene>
    <name evidence="2" type="ORF">B6N60_03737</name>
</gene>
<evidence type="ECO:0000313" key="2">
    <source>
        <dbReference type="EMBL" id="QXE25027.1"/>
    </source>
</evidence>